<dbReference type="AlphaFoldDB" id="A0A8A4U318"/>
<accession>A0A8A4U318</accession>
<evidence type="ECO:0000313" key="4">
    <source>
        <dbReference type="Proteomes" id="UP000663929"/>
    </source>
</evidence>
<dbReference type="SUPFAM" id="SSF103039">
    <property type="entry name" value="CheC-like"/>
    <property type="match status" value="1"/>
</dbReference>
<dbReference type="RefSeq" id="WP_237383233.1">
    <property type="nucleotide sequence ID" value="NZ_CP071793.1"/>
</dbReference>
<dbReference type="Proteomes" id="UP000663929">
    <property type="component" value="Chromosome"/>
</dbReference>
<organism evidence="3 4">
    <name type="scientific">Sulfidibacter corallicola</name>
    <dbReference type="NCBI Taxonomy" id="2818388"/>
    <lineage>
        <taxon>Bacteria</taxon>
        <taxon>Pseudomonadati</taxon>
        <taxon>Acidobacteriota</taxon>
        <taxon>Holophagae</taxon>
        <taxon>Acanthopleuribacterales</taxon>
        <taxon>Acanthopleuribacteraceae</taxon>
        <taxon>Sulfidibacter</taxon>
    </lineage>
</organism>
<sequence length="173" mass="18878">MSKLNVNPVLMNCVIEGTIAGLAMTGIRPEAIGVSRFTTASKELSVIVGLHGKRNGNMTLNLSKRTAMFLASELLGTQITEMNEETIDAICEVGNMVAGKFHTILHSTPWRFDGISLPAFIFGANYNLYHLKNIVTVSVTFEIREVSVVHMADKFFTSSISLLGQSPNAYPAR</sequence>
<dbReference type="Gene3D" id="3.40.1550.10">
    <property type="entry name" value="CheC-like"/>
    <property type="match status" value="1"/>
</dbReference>
<reference evidence="3" key="1">
    <citation type="submission" date="2021-03" db="EMBL/GenBank/DDBJ databases">
        <title>Acanthopleuribacteraceae sp. M133.</title>
        <authorList>
            <person name="Wang G."/>
        </authorList>
    </citation>
    <scope>NUCLEOTIDE SEQUENCE</scope>
    <source>
        <strain evidence="3">M133</strain>
    </source>
</reference>
<dbReference type="Pfam" id="PF13690">
    <property type="entry name" value="CheX"/>
    <property type="match status" value="1"/>
</dbReference>
<evidence type="ECO:0000259" key="2">
    <source>
        <dbReference type="Pfam" id="PF13690"/>
    </source>
</evidence>
<dbReference type="PANTHER" id="PTHR39452">
    <property type="entry name" value="CHEY-P PHOSPHATASE CHEX"/>
    <property type="match status" value="1"/>
</dbReference>
<dbReference type="GO" id="GO:0006935">
    <property type="term" value="P:chemotaxis"/>
    <property type="evidence" value="ECO:0007669"/>
    <property type="project" value="UniProtKB-KW"/>
</dbReference>
<protein>
    <submittedName>
        <fullName evidence="3">Chemotaxis protein CheX</fullName>
    </submittedName>
</protein>
<dbReference type="KEGG" id="scor:J3U87_11795"/>
<proteinExistence type="predicted"/>
<dbReference type="InterPro" id="IPR028051">
    <property type="entry name" value="CheX-like_dom"/>
</dbReference>
<dbReference type="InterPro" id="IPR028976">
    <property type="entry name" value="CheC-like_sf"/>
</dbReference>
<dbReference type="EMBL" id="CP071793">
    <property type="protein sequence ID" value="QTD53135.1"/>
    <property type="molecule type" value="Genomic_DNA"/>
</dbReference>
<dbReference type="InterPro" id="IPR038756">
    <property type="entry name" value="CheX-like"/>
</dbReference>
<keyword evidence="1" id="KW-0145">Chemotaxis</keyword>
<evidence type="ECO:0000313" key="3">
    <source>
        <dbReference type="EMBL" id="QTD53135.1"/>
    </source>
</evidence>
<feature type="domain" description="Chemotaxis phosphatase CheX-like" evidence="2">
    <location>
        <begin position="45"/>
        <end position="142"/>
    </location>
</feature>
<evidence type="ECO:0000256" key="1">
    <source>
        <dbReference type="ARBA" id="ARBA00022500"/>
    </source>
</evidence>
<dbReference type="PANTHER" id="PTHR39452:SF1">
    <property type="entry name" value="CHEY-P PHOSPHATASE CHEX"/>
    <property type="match status" value="1"/>
</dbReference>
<name>A0A8A4U318_SULCO</name>
<gene>
    <name evidence="3" type="ORF">J3U87_11795</name>
</gene>
<dbReference type="CDD" id="cd17906">
    <property type="entry name" value="CheX"/>
    <property type="match status" value="1"/>
</dbReference>
<keyword evidence="4" id="KW-1185">Reference proteome</keyword>